<feature type="chain" id="PRO_5040829155" description="Thiol:disulfide interchange protein" evidence="1">
    <location>
        <begin position="21"/>
        <end position="197"/>
    </location>
</feature>
<dbReference type="EMBL" id="AOGK01000011">
    <property type="protein sequence ID" value="MDG5976296.1"/>
    <property type="molecule type" value="Genomic_DNA"/>
</dbReference>
<proteinExistence type="predicted"/>
<evidence type="ECO:0000313" key="2">
    <source>
        <dbReference type="EMBL" id="MDG5976296.1"/>
    </source>
</evidence>
<evidence type="ECO:0000256" key="1">
    <source>
        <dbReference type="SAM" id="SignalP"/>
    </source>
</evidence>
<protein>
    <recommendedName>
        <fullName evidence="4">Thiol:disulfide interchange protein</fullName>
    </recommendedName>
</protein>
<evidence type="ECO:0000313" key="3">
    <source>
        <dbReference type="Proteomes" id="UP001152876"/>
    </source>
</evidence>
<reference evidence="2" key="1">
    <citation type="submission" date="2013-01" db="EMBL/GenBank/DDBJ databases">
        <title>Genome draft of Hydrogenophaga taeniospiralis 2K1.</title>
        <authorList>
            <person name="Gomila M."/>
            <person name="Lalucat J."/>
        </authorList>
    </citation>
    <scope>NUCLEOTIDE SEQUENCE</scope>
    <source>
        <strain evidence="2">CCUG 15921</strain>
    </source>
</reference>
<feature type="signal peptide" evidence="1">
    <location>
        <begin position="1"/>
        <end position="20"/>
    </location>
</feature>
<accession>A0A9X4NU32</accession>
<dbReference type="SUPFAM" id="SSF52833">
    <property type="entry name" value="Thioredoxin-like"/>
    <property type="match status" value="1"/>
</dbReference>
<dbReference type="PANTHER" id="PTHR35272">
    <property type="entry name" value="THIOL:DISULFIDE INTERCHANGE PROTEIN DSBC-RELATED"/>
    <property type="match status" value="1"/>
</dbReference>
<name>A0A9X4NU32_9BURK</name>
<dbReference type="Proteomes" id="UP001152876">
    <property type="component" value="Unassembled WGS sequence"/>
</dbReference>
<dbReference type="RefSeq" id="WP_068174036.1">
    <property type="nucleotide sequence ID" value="NZ_AOGK01000011.1"/>
</dbReference>
<dbReference type="InterPro" id="IPR051470">
    <property type="entry name" value="Thiol:disulfide_interchange"/>
</dbReference>
<keyword evidence="3" id="KW-1185">Reference proteome</keyword>
<comment type="caution">
    <text evidence="2">The sequence shown here is derived from an EMBL/GenBank/DDBJ whole genome shotgun (WGS) entry which is preliminary data.</text>
</comment>
<dbReference type="InterPro" id="IPR036249">
    <property type="entry name" value="Thioredoxin-like_sf"/>
</dbReference>
<keyword evidence="1" id="KW-0732">Signal</keyword>
<gene>
    <name evidence="2" type="ORF">H010_13611</name>
</gene>
<sequence length="197" mass="20109">MNIRHLTLPLIASMALLLSACSKEDATTQTATPATAIAPAQAYDAVAAQGKGFTVGALMSANPVYVLFDPQCPHCGHLWNASLPLQGKVKFVWLPVAILGPKSAPQGAALMQAANPVEAMTAHETSVLAGQGGMSASASVPDEVLASIKANTQLLDNLGADSVPFIVAKHARSGQSVTKAGALDTQALTEFLGLAAP</sequence>
<evidence type="ECO:0008006" key="4">
    <source>
        <dbReference type="Google" id="ProtNLM"/>
    </source>
</evidence>
<dbReference type="AlphaFoldDB" id="A0A9X4NU32"/>
<dbReference type="Gene3D" id="3.40.30.10">
    <property type="entry name" value="Glutaredoxin"/>
    <property type="match status" value="1"/>
</dbReference>
<dbReference type="OrthoDB" id="5298214at2"/>
<organism evidence="2 3">
    <name type="scientific">Hydrogenophaga taeniospiralis CCUG 15921</name>
    <dbReference type="NCBI Taxonomy" id="1281780"/>
    <lineage>
        <taxon>Bacteria</taxon>
        <taxon>Pseudomonadati</taxon>
        <taxon>Pseudomonadota</taxon>
        <taxon>Betaproteobacteria</taxon>
        <taxon>Burkholderiales</taxon>
        <taxon>Comamonadaceae</taxon>
        <taxon>Hydrogenophaga</taxon>
    </lineage>
</organism>
<dbReference type="PANTHER" id="PTHR35272:SF4">
    <property type="entry name" value="THIOL:DISULFIDE INTERCHANGE PROTEIN DSBG"/>
    <property type="match status" value="1"/>
</dbReference>
<dbReference type="PROSITE" id="PS51257">
    <property type="entry name" value="PROKAR_LIPOPROTEIN"/>
    <property type="match status" value="1"/>
</dbReference>